<sequence>MASISRRAVDPASDPVPSSSPAFATPPVNPARPLRTAPIPAPPALKPAVLPIILPPPTLRPLAFRTFTKKHNLTLTSPALAALATFIGRHCGSGWREEGLAERVLEEVARAWKRGGGQVIVDGDGPLLKSILKTLEGCMSGGRVVQVKNPSSLSRDTSFNFGDGSGANGRPPLLEKQDSFGMGNLNVADDDEDDGSKDPRDWIKVIGGFDQPKMVYNITKKHFERQDRADLIAEILC</sequence>
<reference evidence="2" key="1">
    <citation type="submission" date="2023-06" db="EMBL/GenBank/DDBJ databases">
        <title>Multi-omics analyses reveal the molecular pathogenesis toolkit of Lasiodiplodia hormozganensis, a cross-kingdom pathogen.</title>
        <authorList>
            <person name="Felix C."/>
            <person name="Meneses R."/>
            <person name="Goncalves M.F.M."/>
            <person name="Tilleman L."/>
            <person name="Duarte A.S."/>
            <person name="Jorrin-Novo J.V."/>
            <person name="Van De Peer Y."/>
            <person name="Deforce D."/>
            <person name="Van Nieuwerburgh F."/>
            <person name="Esteves A.C."/>
            <person name="Alves A."/>
        </authorList>
    </citation>
    <scope>NUCLEOTIDE SEQUENCE</scope>
    <source>
        <strain evidence="2">CBS 339.90</strain>
    </source>
</reference>
<organism evidence="2 3">
    <name type="scientific">Lasiodiplodia hormozganensis</name>
    <dbReference type="NCBI Taxonomy" id="869390"/>
    <lineage>
        <taxon>Eukaryota</taxon>
        <taxon>Fungi</taxon>
        <taxon>Dikarya</taxon>
        <taxon>Ascomycota</taxon>
        <taxon>Pezizomycotina</taxon>
        <taxon>Dothideomycetes</taxon>
        <taxon>Dothideomycetes incertae sedis</taxon>
        <taxon>Botryosphaeriales</taxon>
        <taxon>Botryosphaeriaceae</taxon>
        <taxon>Lasiodiplodia</taxon>
    </lineage>
</organism>
<keyword evidence="3" id="KW-1185">Reference proteome</keyword>
<protein>
    <submittedName>
        <fullName evidence="2">Uncharacterized protein</fullName>
    </submittedName>
</protein>
<feature type="compositionally biased region" description="Low complexity" evidence="1">
    <location>
        <begin position="10"/>
        <end position="23"/>
    </location>
</feature>
<evidence type="ECO:0000313" key="2">
    <source>
        <dbReference type="EMBL" id="KAK0660399.1"/>
    </source>
</evidence>
<dbReference type="GO" id="GO:0006261">
    <property type="term" value="P:DNA-templated DNA replication"/>
    <property type="evidence" value="ECO:0007669"/>
    <property type="project" value="InterPro"/>
</dbReference>
<name>A0AA39YXH8_9PEZI</name>
<accession>A0AA39YXH8</accession>
<evidence type="ECO:0000313" key="3">
    <source>
        <dbReference type="Proteomes" id="UP001175001"/>
    </source>
</evidence>
<dbReference type="AlphaFoldDB" id="A0AA39YXH8"/>
<gene>
    <name evidence="2" type="ORF">DIS24_g3325</name>
</gene>
<dbReference type="GO" id="GO:0003677">
    <property type="term" value="F:DNA binding"/>
    <property type="evidence" value="ECO:0007669"/>
    <property type="project" value="InterPro"/>
</dbReference>
<dbReference type="GO" id="GO:0008622">
    <property type="term" value="C:epsilon DNA polymerase complex"/>
    <property type="evidence" value="ECO:0007669"/>
    <property type="project" value="InterPro"/>
</dbReference>
<dbReference type="GO" id="GO:0042276">
    <property type="term" value="P:error-prone translesion synthesis"/>
    <property type="evidence" value="ECO:0007669"/>
    <property type="project" value="TreeGrafter"/>
</dbReference>
<dbReference type="EMBL" id="JAUJDW010000011">
    <property type="protein sequence ID" value="KAK0660399.1"/>
    <property type="molecule type" value="Genomic_DNA"/>
</dbReference>
<evidence type="ECO:0000256" key="1">
    <source>
        <dbReference type="SAM" id="MobiDB-lite"/>
    </source>
</evidence>
<proteinExistence type="predicted"/>
<dbReference type="PANTHER" id="PTHR12708:SF0">
    <property type="entry name" value="DNA POLYMERASE EPSILON SUBUNIT 2"/>
    <property type="match status" value="1"/>
</dbReference>
<feature type="region of interest" description="Disordered" evidence="1">
    <location>
        <begin position="159"/>
        <end position="201"/>
    </location>
</feature>
<dbReference type="InterPro" id="IPR016266">
    <property type="entry name" value="POLE2"/>
</dbReference>
<dbReference type="Proteomes" id="UP001175001">
    <property type="component" value="Unassembled WGS sequence"/>
</dbReference>
<comment type="caution">
    <text evidence="2">The sequence shown here is derived from an EMBL/GenBank/DDBJ whole genome shotgun (WGS) entry which is preliminary data.</text>
</comment>
<dbReference type="PANTHER" id="PTHR12708">
    <property type="entry name" value="DNA POLYMERASE EPSILON SUBUNIT B"/>
    <property type="match status" value="1"/>
</dbReference>
<feature type="region of interest" description="Disordered" evidence="1">
    <location>
        <begin position="1"/>
        <end position="39"/>
    </location>
</feature>